<protein>
    <recommendedName>
        <fullName evidence="3">Integrase</fullName>
    </recommendedName>
</protein>
<accession>A0ABT9PIT4</accession>
<organism evidence="1 2">
    <name type="scientific">Trueperella abortisuis</name>
    <dbReference type="NCBI Taxonomy" id="445930"/>
    <lineage>
        <taxon>Bacteria</taxon>
        <taxon>Bacillati</taxon>
        <taxon>Actinomycetota</taxon>
        <taxon>Actinomycetes</taxon>
        <taxon>Actinomycetales</taxon>
        <taxon>Actinomycetaceae</taxon>
        <taxon>Trueperella</taxon>
    </lineage>
</organism>
<gene>
    <name evidence="1" type="ORF">J2S45_000744</name>
</gene>
<sequence>MGRSNFGHVYKTNAGTWRGRYRKEGYDYRMPSVCRTTVACLLLREIHSRFIRGEWSLPRTMVSLDSILS</sequence>
<proteinExistence type="predicted"/>
<dbReference type="Proteomes" id="UP001230145">
    <property type="component" value="Unassembled WGS sequence"/>
</dbReference>
<comment type="caution">
    <text evidence="1">The sequence shown here is derived from an EMBL/GenBank/DDBJ whole genome shotgun (WGS) entry which is preliminary data.</text>
</comment>
<keyword evidence="2" id="KW-1185">Reference proteome</keyword>
<reference evidence="1 2" key="1">
    <citation type="submission" date="2023-07" db="EMBL/GenBank/DDBJ databases">
        <title>Sequencing the genomes of 1000 actinobacteria strains.</title>
        <authorList>
            <person name="Klenk H.-P."/>
        </authorList>
    </citation>
    <scope>NUCLEOTIDE SEQUENCE [LARGE SCALE GENOMIC DNA]</scope>
    <source>
        <strain evidence="1 2">DSM 19515</strain>
    </source>
</reference>
<dbReference type="EMBL" id="JAUSQL010000001">
    <property type="protein sequence ID" value="MDP9832065.1"/>
    <property type="molecule type" value="Genomic_DNA"/>
</dbReference>
<evidence type="ECO:0000313" key="1">
    <source>
        <dbReference type="EMBL" id="MDP9832065.1"/>
    </source>
</evidence>
<name>A0ABT9PIT4_9ACTO</name>
<evidence type="ECO:0008006" key="3">
    <source>
        <dbReference type="Google" id="ProtNLM"/>
    </source>
</evidence>
<evidence type="ECO:0000313" key="2">
    <source>
        <dbReference type="Proteomes" id="UP001230145"/>
    </source>
</evidence>